<evidence type="ECO:0008006" key="3">
    <source>
        <dbReference type="Google" id="ProtNLM"/>
    </source>
</evidence>
<organism evidence="1 2">
    <name type="scientific">Nonomuraea cavernae</name>
    <dbReference type="NCBI Taxonomy" id="2045107"/>
    <lineage>
        <taxon>Bacteria</taxon>
        <taxon>Bacillati</taxon>
        <taxon>Actinomycetota</taxon>
        <taxon>Actinomycetes</taxon>
        <taxon>Streptosporangiales</taxon>
        <taxon>Streptosporangiaceae</taxon>
        <taxon>Nonomuraea</taxon>
    </lineage>
</organism>
<dbReference type="RefSeq" id="WP_189129051.1">
    <property type="nucleotide sequence ID" value="NZ_BMNH01000047.1"/>
</dbReference>
<proteinExistence type="predicted"/>
<dbReference type="GO" id="GO:0003677">
    <property type="term" value="F:DNA binding"/>
    <property type="evidence" value="ECO:0007669"/>
    <property type="project" value="InterPro"/>
</dbReference>
<keyword evidence="2" id="KW-1185">Reference proteome</keyword>
<name>A0A917ZI84_9ACTN</name>
<reference evidence="1" key="2">
    <citation type="submission" date="2020-09" db="EMBL/GenBank/DDBJ databases">
        <authorList>
            <person name="Sun Q."/>
            <person name="Zhou Y."/>
        </authorList>
    </citation>
    <scope>NUCLEOTIDE SEQUENCE</scope>
    <source>
        <strain evidence="1">CGMCC 4.7368</strain>
    </source>
</reference>
<reference evidence="1" key="1">
    <citation type="journal article" date="2014" name="Int. J. Syst. Evol. Microbiol.">
        <title>Complete genome sequence of Corynebacterium casei LMG S-19264T (=DSM 44701T), isolated from a smear-ripened cheese.</title>
        <authorList>
            <consortium name="US DOE Joint Genome Institute (JGI-PGF)"/>
            <person name="Walter F."/>
            <person name="Albersmeier A."/>
            <person name="Kalinowski J."/>
            <person name="Ruckert C."/>
        </authorList>
    </citation>
    <scope>NUCLEOTIDE SEQUENCE</scope>
    <source>
        <strain evidence="1">CGMCC 4.7368</strain>
    </source>
</reference>
<evidence type="ECO:0000313" key="1">
    <source>
        <dbReference type="EMBL" id="GGO83002.1"/>
    </source>
</evidence>
<accession>A0A917ZI84</accession>
<dbReference type="InterPro" id="IPR036894">
    <property type="entry name" value="YbaB-like_sf"/>
</dbReference>
<gene>
    <name evidence="1" type="ORF">GCM10012289_75550</name>
</gene>
<comment type="caution">
    <text evidence="1">The sequence shown here is derived from an EMBL/GenBank/DDBJ whole genome shotgun (WGS) entry which is preliminary data.</text>
</comment>
<protein>
    <recommendedName>
        <fullName evidence="3">YbaB/EbfC family DNA-binding protein</fullName>
    </recommendedName>
</protein>
<dbReference type="Gene3D" id="3.30.1310.10">
    <property type="entry name" value="Nucleoid-associated protein YbaB-like domain"/>
    <property type="match status" value="1"/>
</dbReference>
<dbReference type="InterPro" id="IPR004401">
    <property type="entry name" value="YbaB/EbfC"/>
</dbReference>
<dbReference type="EMBL" id="BMNH01000047">
    <property type="protein sequence ID" value="GGO83002.1"/>
    <property type="molecule type" value="Genomic_DNA"/>
</dbReference>
<dbReference type="AlphaFoldDB" id="A0A917ZI84"/>
<evidence type="ECO:0000313" key="2">
    <source>
        <dbReference type="Proteomes" id="UP000646523"/>
    </source>
</evidence>
<dbReference type="Pfam" id="PF02575">
    <property type="entry name" value="YbaB_DNA_bd"/>
    <property type="match status" value="1"/>
</dbReference>
<dbReference type="Proteomes" id="UP000646523">
    <property type="component" value="Unassembled WGS sequence"/>
</dbReference>
<sequence>MRELDIFGAGGEGNLSGLLREVGSLLDSLTGALDEMSEARLEGTDSTGAVRAEVSGVGRLLGLSIDPRGLRDLDHVQLAEAVGEAIAAAHVAMGERMTEVTEGLAAPTTGDDPLDSYIQQVLRGD</sequence>
<dbReference type="SUPFAM" id="SSF82607">
    <property type="entry name" value="YbaB-like"/>
    <property type="match status" value="1"/>
</dbReference>